<name>A0A3N2QA33_SODAK</name>
<gene>
    <name evidence="2" type="ORF">SODALDRAFT_348262</name>
</gene>
<keyword evidence="3" id="KW-1185">Reference proteome</keyword>
<keyword evidence="1" id="KW-0812">Transmembrane</keyword>
<evidence type="ECO:0000313" key="2">
    <source>
        <dbReference type="EMBL" id="ROT43577.1"/>
    </source>
</evidence>
<organism evidence="2 3">
    <name type="scientific">Sodiomyces alkalinus (strain CBS 110278 / VKM F-3762 / F11)</name>
    <name type="common">Alkaliphilic filamentous fungus</name>
    <dbReference type="NCBI Taxonomy" id="1314773"/>
    <lineage>
        <taxon>Eukaryota</taxon>
        <taxon>Fungi</taxon>
        <taxon>Dikarya</taxon>
        <taxon>Ascomycota</taxon>
        <taxon>Pezizomycotina</taxon>
        <taxon>Sordariomycetes</taxon>
        <taxon>Hypocreomycetidae</taxon>
        <taxon>Glomerellales</taxon>
        <taxon>Plectosphaerellaceae</taxon>
        <taxon>Sodiomyces</taxon>
    </lineage>
</organism>
<dbReference type="AlphaFoldDB" id="A0A3N2QA33"/>
<accession>A0A3N2QA33</accession>
<dbReference type="RefSeq" id="XP_028471383.1">
    <property type="nucleotide sequence ID" value="XM_028613355.1"/>
</dbReference>
<keyword evidence="1" id="KW-1133">Transmembrane helix</keyword>
<evidence type="ECO:0000313" key="3">
    <source>
        <dbReference type="Proteomes" id="UP000272025"/>
    </source>
</evidence>
<dbReference type="EMBL" id="ML119051">
    <property type="protein sequence ID" value="ROT43577.1"/>
    <property type="molecule type" value="Genomic_DNA"/>
</dbReference>
<reference evidence="2 3" key="1">
    <citation type="journal article" date="2018" name="Mol. Ecol.">
        <title>The obligate alkalophilic soda-lake fungus Sodiomyces alkalinus has shifted to a protein diet.</title>
        <authorList>
            <person name="Grum-Grzhimaylo A.A."/>
            <person name="Falkoski D.L."/>
            <person name="van den Heuvel J."/>
            <person name="Valero-Jimenez C.A."/>
            <person name="Min B."/>
            <person name="Choi I.G."/>
            <person name="Lipzen A."/>
            <person name="Daum C.G."/>
            <person name="Aanen D.K."/>
            <person name="Tsang A."/>
            <person name="Henrissat B."/>
            <person name="Bilanenko E.N."/>
            <person name="de Vries R.P."/>
            <person name="van Kan J.A.L."/>
            <person name="Grigoriev I.V."/>
            <person name="Debets A.J.M."/>
        </authorList>
    </citation>
    <scope>NUCLEOTIDE SEQUENCE [LARGE SCALE GENOMIC DNA]</scope>
    <source>
        <strain evidence="2 3">F11</strain>
    </source>
</reference>
<evidence type="ECO:0000256" key="1">
    <source>
        <dbReference type="SAM" id="Phobius"/>
    </source>
</evidence>
<feature type="non-terminal residue" evidence="2">
    <location>
        <position position="52"/>
    </location>
</feature>
<proteinExistence type="predicted"/>
<dbReference type="Proteomes" id="UP000272025">
    <property type="component" value="Unassembled WGS sequence"/>
</dbReference>
<dbReference type="GeneID" id="39581833"/>
<protein>
    <submittedName>
        <fullName evidence="2">Uncharacterized protein</fullName>
    </submittedName>
</protein>
<sequence>MYQEPIMKKGTKEPKCFLLIFHFLSFHAYLIQLLWSLSFRLLFNSCCVSHIR</sequence>
<feature type="transmembrane region" description="Helical" evidence="1">
    <location>
        <begin position="16"/>
        <end position="35"/>
    </location>
</feature>
<keyword evidence="1" id="KW-0472">Membrane</keyword>